<dbReference type="Gene3D" id="1.20.120.1490">
    <property type="match status" value="1"/>
</dbReference>
<feature type="signal peptide" evidence="1">
    <location>
        <begin position="1"/>
        <end position="21"/>
    </location>
</feature>
<proteinExistence type="predicted"/>
<feature type="chain" id="PRO_5020995074" description="Periplasmic heavy metal sensor" evidence="1">
    <location>
        <begin position="22"/>
        <end position="153"/>
    </location>
</feature>
<evidence type="ECO:0000313" key="2">
    <source>
        <dbReference type="EMBL" id="QCD43487.1"/>
    </source>
</evidence>
<dbReference type="KEGG" id="ddb:E7747_15220"/>
<dbReference type="EMBL" id="CP039396">
    <property type="protein sequence ID" value="QCD43487.1"/>
    <property type="molecule type" value="Genomic_DNA"/>
</dbReference>
<organism evidence="2 3">
    <name type="scientific">Duncaniella dubosii</name>
    <dbReference type="NCBI Taxonomy" id="2518971"/>
    <lineage>
        <taxon>Bacteria</taxon>
        <taxon>Pseudomonadati</taxon>
        <taxon>Bacteroidota</taxon>
        <taxon>Bacteroidia</taxon>
        <taxon>Bacteroidales</taxon>
        <taxon>Muribaculaceae</taxon>
        <taxon>Duncaniella</taxon>
    </lineage>
</organism>
<evidence type="ECO:0008006" key="4">
    <source>
        <dbReference type="Google" id="ProtNLM"/>
    </source>
</evidence>
<evidence type="ECO:0000256" key="1">
    <source>
        <dbReference type="SAM" id="SignalP"/>
    </source>
</evidence>
<accession>A0A4P7W5W6</accession>
<gene>
    <name evidence="2" type="ORF">E7747_15220</name>
</gene>
<name>A0A4P7W5W6_9BACT</name>
<reference evidence="3" key="1">
    <citation type="submission" date="2019-02" db="EMBL/GenBank/DDBJ databases">
        <title>Isolation and identification of novel species under the genus Muribaculum.</title>
        <authorList>
            <person name="Miyake S."/>
            <person name="Ding Y."/>
            <person name="Low A."/>
            <person name="Soh M."/>
            <person name="Seedorf H."/>
        </authorList>
    </citation>
    <scope>NUCLEOTIDE SEQUENCE [LARGE SCALE GENOMIC DNA]</scope>
    <source>
        <strain evidence="3">H5</strain>
    </source>
</reference>
<keyword evidence="3" id="KW-1185">Reference proteome</keyword>
<protein>
    <recommendedName>
        <fullName evidence="4">Periplasmic heavy metal sensor</fullName>
    </recommendedName>
</protein>
<keyword evidence="1" id="KW-0732">Signal</keyword>
<dbReference type="AlphaFoldDB" id="A0A4P7W5W6"/>
<sequence length="153" mass="18422">MKKIALSLILILSTIILPLSAQTRPSGREREVWMKEMQQYKNDFIAKKLVLTDEQKAKFLPLYTTMDEEIRKAQGETEKLYRQTLKKDSKATDLEYEKAAEAVYELKGRENEIEMKYFKEFKQILTPRQLFQLKDAERDFTRELMKQHRRRRK</sequence>
<dbReference type="RefSeq" id="WP_123615019.1">
    <property type="nucleotide sequence ID" value="NZ_CP039396.1"/>
</dbReference>
<dbReference type="Proteomes" id="UP000297149">
    <property type="component" value="Chromosome"/>
</dbReference>
<evidence type="ECO:0000313" key="3">
    <source>
        <dbReference type="Proteomes" id="UP000297149"/>
    </source>
</evidence>